<sequence>MAGLQRSAVSFRRPGSSLLRPCVGRQ</sequence>
<dbReference type="EMBL" id="PGOL01032402">
    <property type="protein sequence ID" value="PKI26308.1"/>
    <property type="molecule type" value="Genomic_DNA"/>
</dbReference>
<feature type="non-terminal residue" evidence="2">
    <location>
        <position position="26"/>
    </location>
</feature>
<dbReference type="AlphaFoldDB" id="A0A2I0HGX4"/>
<accession>A0A2I0HGX4</accession>
<name>A0A2I0HGX4_PUNGR</name>
<organism evidence="2 3">
    <name type="scientific">Punica granatum</name>
    <name type="common">Pomegranate</name>
    <dbReference type="NCBI Taxonomy" id="22663"/>
    <lineage>
        <taxon>Eukaryota</taxon>
        <taxon>Viridiplantae</taxon>
        <taxon>Streptophyta</taxon>
        <taxon>Embryophyta</taxon>
        <taxon>Tracheophyta</taxon>
        <taxon>Spermatophyta</taxon>
        <taxon>Magnoliopsida</taxon>
        <taxon>eudicotyledons</taxon>
        <taxon>Gunneridae</taxon>
        <taxon>Pentapetalae</taxon>
        <taxon>rosids</taxon>
        <taxon>malvids</taxon>
        <taxon>Myrtales</taxon>
        <taxon>Lythraceae</taxon>
        <taxon>Punica</taxon>
    </lineage>
</organism>
<comment type="caution">
    <text evidence="2">The sequence shown here is derived from an EMBL/GenBank/DDBJ whole genome shotgun (WGS) entry which is preliminary data.</text>
</comment>
<gene>
    <name evidence="2" type="ORF">CRG98_049003</name>
</gene>
<reference evidence="2 3" key="1">
    <citation type="submission" date="2017-11" db="EMBL/GenBank/DDBJ databases">
        <title>De-novo sequencing of pomegranate (Punica granatum L.) genome.</title>
        <authorList>
            <person name="Akparov Z."/>
            <person name="Amiraslanov A."/>
            <person name="Hajiyeva S."/>
            <person name="Abbasov M."/>
            <person name="Kaur K."/>
            <person name="Hamwieh A."/>
            <person name="Solovyev V."/>
            <person name="Salamov A."/>
            <person name="Braich B."/>
            <person name="Kosarev P."/>
            <person name="Mahmoud A."/>
            <person name="Hajiyev E."/>
            <person name="Babayeva S."/>
            <person name="Izzatullayeva V."/>
            <person name="Mammadov A."/>
            <person name="Mammadov A."/>
            <person name="Sharifova S."/>
            <person name="Ojaghi J."/>
            <person name="Eynullazada K."/>
            <person name="Bayramov B."/>
            <person name="Abdulazimova A."/>
            <person name="Shahmuradov I."/>
        </authorList>
    </citation>
    <scope>NUCLEOTIDE SEQUENCE [LARGE SCALE GENOMIC DNA]</scope>
    <source>
        <strain evidence="3">cv. AG2017</strain>
        <tissue evidence="2">Leaf</tissue>
    </source>
</reference>
<evidence type="ECO:0000256" key="1">
    <source>
        <dbReference type="SAM" id="MobiDB-lite"/>
    </source>
</evidence>
<feature type="region of interest" description="Disordered" evidence="1">
    <location>
        <begin position="1"/>
        <end position="26"/>
    </location>
</feature>
<dbReference type="InterPro" id="IPR031421">
    <property type="entry name" value="DUF4666"/>
</dbReference>
<evidence type="ECO:0000313" key="3">
    <source>
        <dbReference type="Proteomes" id="UP000233551"/>
    </source>
</evidence>
<dbReference type="Proteomes" id="UP000233551">
    <property type="component" value="Unassembled WGS sequence"/>
</dbReference>
<keyword evidence="3" id="KW-1185">Reference proteome</keyword>
<protein>
    <submittedName>
        <fullName evidence="2">Uncharacterized protein</fullName>
    </submittedName>
</protein>
<dbReference type="Pfam" id="PF15697">
    <property type="entry name" value="DUF4666"/>
    <property type="match status" value="1"/>
</dbReference>
<evidence type="ECO:0000313" key="2">
    <source>
        <dbReference type="EMBL" id="PKI26308.1"/>
    </source>
</evidence>
<proteinExistence type="predicted"/>